<name>A0A147F707_MICTE</name>
<accession>A0A147F707</accession>
<dbReference type="AlphaFoldDB" id="A0A147F707"/>
<evidence type="ECO:0000313" key="2">
    <source>
        <dbReference type="Proteomes" id="UP000072189"/>
    </source>
</evidence>
<keyword evidence="1" id="KW-0240">DNA-directed RNA polymerase</keyword>
<evidence type="ECO:0000313" key="1">
    <source>
        <dbReference type="EMBL" id="KTS11386.1"/>
    </source>
</evidence>
<dbReference type="RefSeq" id="WP_058614294.1">
    <property type="nucleotide sequence ID" value="NZ_LDRV01000063.1"/>
</dbReference>
<sequence>MSDSPREFHKPIRRPAELFDRLFAADDPAEVSRVAHSTAHALLARVRADPSVDIVERLVAFTDDHGIDDIAELWSRSPARSLPGALWRLYLLQLMIHDDAATAALLYERGRVEMATVDPVVVGAPAPAGPEELVQLIDTILRGLFEGDFAVALDRATAFCRVQASGSTHLADDYENTESERASALTTRALRLSTYAEDLSAAAALWRRDALT</sequence>
<reference evidence="1 2" key="1">
    <citation type="journal article" date="2016" name="Front. Microbiol.">
        <title>Genomic Resource of Rice Seed Associated Bacteria.</title>
        <authorList>
            <person name="Midha S."/>
            <person name="Bansal K."/>
            <person name="Sharma S."/>
            <person name="Kumar N."/>
            <person name="Patil P.P."/>
            <person name="Chaudhry V."/>
            <person name="Patil P.B."/>
        </authorList>
    </citation>
    <scope>NUCLEOTIDE SEQUENCE [LARGE SCALE GENOMIC DNA]</scope>
    <source>
        <strain evidence="1 2">RSA3</strain>
    </source>
</reference>
<proteinExistence type="predicted"/>
<dbReference type="PATRIC" id="fig|2033.7.peg.2825"/>
<organism evidence="1 2">
    <name type="scientific">Microbacterium testaceum</name>
    <name type="common">Aureobacterium testaceum</name>
    <name type="synonym">Brevibacterium testaceum</name>
    <dbReference type="NCBI Taxonomy" id="2033"/>
    <lineage>
        <taxon>Bacteria</taxon>
        <taxon>Bacillati</taxon>
        <taxon>Actinomycetota</taxon>
        <taxon>Actinomycetes</taxon>
        <taxon>Micrococcales</taxon>
        <taxon>Microbacteriaceae</taxon>
        <taxon>Microbacterium</taxon>
    </lineage>
</organism>
<dbReference type="EMBL" id="LDRV01000063">
    <property type="protein sequence ID" value="KTS11386.1"/>
    <property type="molecule type" value="Genomic_DNA"/>
</dbReference>
<dbReference type="Proteomes" id="UP000072189">
    <property type="component" value="Unassembled WGS sequence"/>
</dbReference>
<dbReference type="GO" id="GO:0000428">
    <property type="term" value="C:DNA-directed RNA polymerase complex"/>
    <property type="evidence" value="ECO:0007669"/>
    <property type="project" value="UniProtKB-KW"/>
</dbReference>
<gene>
    <name evidence="1" type="ORF">RSA3_10365</name>
</gene>
<protein>
    <submittedName>
        <fullName evidence="1">DNA-directed RNA polymerase subunit beta</fullName>
    </submittedName>
</protein>
<comment type="caution">
    <text evidence="1">The sequence shown here is derived from an EMBL/GenBank/DDBJ whole genome shotgun (WGS) entry which is preliminary data.</text>
</comment>
<keyword evidence="1" id="KW-0804">Transcription</keyword>